<dbReference type="RefSeq" id="WP_269402034.1">
    <property type="nucleotide sequence ID" value="NZ_JAPWGW010000002.1"/>
</dbReference>
<evidence type="ECO:0000313" key="3">
    <source>
        <dbReference type="Proteomes" id="UP001083770"/>
    </source>
</evidence>
<dbReference type="EMBL" id="JAPWGW010000002">
    <property type="protein sequence ID" value="MCZ4297914.1"/>
    <property type="molecule type" value="Genomic_DNA"/>
</dbReference>
<organism evidence="2 3">
    <name type="scientific">Henriciella marina</name>
    <dbReference type="NCBI Taxonomy" id="453851"/>
    <lineage>
        <taxon>Bacteria</taxon>
        <taxon>Pseudomonadati</taxon>
        <taxon>Pseudomonadota</taxon>
        <taxon>Alphaproteobacteria</taxon>
        <taxon>Hyphomonadales</taxon>
        <taxon>Hyphomonadaceae</taxon>
        <taxon>Henriciella</taxon>
    </lineage>
</organism>
<keyword evidence="3" id="KW-1185">Reference proteome</keyword>
<dbReference type="Pfam" id="PF04230">
    <property type="entry name" value="PS_pyruv_trans"/>
    <property type="match status" value="1"/>
</dbReference>
<keyword evidence="2" id="KW-0808">Transferase</keyword>
<dbReference type="Proteomes" id="UP001083770">
    <property type="component" value="Unassembled WGS sequence"/>
</dbReference>
<feature type="domain" description="Polysaccharide pyruvyl transferase" evidence="1">
    <location>
        <begin position="91"/>
        <end position="317"/>
    </location>
</feature>
<comment type="caution">
    <text evidence="2">The sequence shown here is derived from an EMBL/GenBank/DDBJ whole genome shotgun (WGS) entry which is preliminary data.</text>
</comment>
<proteinExistence type="predicted"/>
<reference evidence="2" key="1">
    <citation type="submission" date="2022-12" db="EMBL/GenBank/DDBJ databases">
        <title>Bacterial isolates from different developmental stages of Nematostella vectensis.</title>
        <authorList>
            <person name="Fraune S."/>
        </authorList>
    </citation>
    <scope>NUCLEOTIDE SEQUENCE</scope>
    <source>
        <strain evidence="2">G21632-S1</strain>
    </source>
</reference>
<name>A0ABT4LXN6_9PROT</name>
<accession>A0ABT4LXN6</accession>
<dbReference type="InterPro" id="IPR007345">
    <property type="entry name" value="Polysacch_pyruvyl_Trfase"/>
</dbReference>
<evidence type="ECO:0000313" key="2">
    <source>
        <dbReference type="EMBL" id="MCZ4297914.1"/>
    </source>
</evidence>
<gene>
    <name evidence="2" type="ORF">O4G74_07580</name>
</gene>
<evidence type="ECO:0000259" key="1">
    <source>
        <dbReference type="Pfam" id="PF04230"/>
    </source>
</evidence>
<dbReference type="GO" id="GO:0016740">
    <property type="term" value="F:transferase activity"/>
    <property type="evidence" value="ECO:0007669"/>
    <property type="project" value="UniProtKB-KW"/>
</dbReference>
<sequence>MTKSYKVTYITTVNHNIGDDFVREGLSGLVREALARELPAVEYKPLLIHKHSPVTNVYGFEAIRSLRASRLIDPALRTLGARNRLSDAELVIQSGAPIYWCHENGSKCENNEWFDPLIRRRFVPDRRDRKFFNLAGGSCQRYHDDPQNILNFPSTAAYMREFFDVCDLTTLRDTHAQAMLNAVGRDAAVLPCTSIFARDALDISPEDGEYIVLNFMENGGHFTFGQAIDARKWRENFRRIFVHCLKLGRVVLACHNQKEQELAKEVVPEAETFIVPDDHVEFMRFYARARFGIVNRVHAGFMLASLGKPVAVIGNDSRARMISNLSLPSYYVEDVSNPEQIVDDAAQKEHSYRSEIEAIIQSARGKYVELLRASL</sequence>
<protein>
    <submittedName>
        <fullName evidence="2">Polysaccharide pyruvyl transferase family protein</fullName>
    </submittedName>
</protein>